<dbReference type="EMBL" id="CP133615">
    <property type="protein sequence ID" value="WMV25118.1"/>
    <property type="molecule type" value="Genomic_DNA"/>
</dbReference>
<proteinExistence type="predicted"/>
<reference evidence="2" key="1">
    <citation type="submission" date="2023-08" db="EMBL/GenBank/DDBJ databases">
        <title>A de novo genome assembly of Solanum verrucosum Schlechtendal, a Mexican diploid species geographically isolated from the other diploid A-genome species in potato relatives.</title>
        <authorList>
            <person name="Hosaka K."/>
        </authorList>
    </citation>
    <scope>NUCLEOTIDE SEQUENCE</scope>
    <source>
        <tissue evidence="2">Young leaves</tissue>
    </source>
</reference>
<name>A0AAF0TTS8_SOLVR</name>
<dbReference type="Proteomes" id="UP001234989">
    <property type="component" value="Chromosome 4"/>
</dbReference>
<organism evidence="2 3">
    <name type="scientific">Solanum verrucosum</name>
    <dbReference type="NCBI Taxonomy" id="315347"/>
    <lineage>
        <taxon>Eukaryota</taxon>
        <taxon>Viridiplantae</taxon>
        <taxon>Streptophyta</taxon>
        <taxon>Embryophyta</taxon>
        <taxon>Tracheophyta</taxon>
        <taxon>Spermatophyta</taxon>
        <taxon>Magnoliopsida</taxon>
        <taxon>eudicotyledons</taxon>
        <taxon>Gunneridae</taxon>
        <taxon>Pentapetalae</taxon>
        <taxon>asterids</taxon>
        <taxon>lamiids</taxon>
        <taxon>Solanales</taxon>
        <taxon>Solanaceae</taxon>
        <taxon>Solanoideae</taxon>
        <taxon>Solaneae</taxon>
        <taxon>Solanum</taxon>
    </lineage>
</organism>
<feature type="region of interest" description="Disordered" evidence="1">
    <location>
        <begin position="38"/>
        <end position="63"/>
    </location>
</feature>
<protein>
    <submittedName>
        <fullName evidence="2">Uncharacterized protein</fullName>
    </submittedName>
</protein>
<sequence length="78" mass="8796">MKMCESPNPFGKSPTYHISAICSSVLSLEGKYQVNGKREQLTHRREVPQSSTMSPNDPEHDDVEDWCKTAMTYTKGGF</sequence>
<evidence type="ECO:0000313" key="3">
    <source>
        <dbReference type="Proteomes" id="UP001234989"/>
    </source>
</evidence>
<evidence type="ECO:0000256" key="1">
    <source>
        <dbReference type="SAM" id="MobiDB-lite"/>
    </source>
</evidence>
<keyword evidence="3" id="KW-1185">Reference proteome</keyword>
<accession>A0AAF0TTS8</accession>
<feature type="compositionally biased region" description="Basic and acidic residues" evidence="1">
    <location>
        <begin position="38"/>
        <end position="47"/>
    </location>
</feature>
<gene>
    <name evidence="2" type="ORF">MTR67_018503</name>
</gene>
<evidence type="ECO:0000313" key="2">
    <source>
        <dbReference type="EMBL" id="WMV25118.1"/>
    </source>
</evidence>
<dbReference type="AlphaFoldDB" id="A0AAF0TTS8"/>